<dbReference type="OrthoDB" id="2841294at2759"/>
<keyword evidence="2" id="KW-1185">Reference proteome</keyword>
<dbReference type="VEuPathDB" id="FungiDB:BD410DRAFT_643241"/>
<evidence type="ECO:0000313" key="1">
    <source>
        <dbReference type="EMBL" id="TDL16214.1"/>
    </source>
</evidence>
<proteinExistence type="predicted"/>
<dbReference type="InterPro" id="IPR045469">
    <property type="entry name" value="Nis1"/>
</dbReference>
<gene>
    <name evidence="1" type="ORF">BD410DRAFT_643241</name>
</gene>
<protein>
    <submittedName>
        <fullName evidence="1">Uncharacterized protein</fullName>
    </submittedName>
</protein>
<dbReference type="EMBL" id="ML170248">
    <property type="protein sequence ID" value="TDL16214.1"/>
    <property type="molecule type" value="Genomic_DNA"/>
</dbReference>
<accession>A0A4Y7PL68</accession>
<organism evidence="1 2">
    <name type="scientific">Rickenella mellea</name>
    <dbReference type="NCBI Taxonomy" id="50990"/>
    <lineage>
        <taxon>Eukaryota</taxon>
        <taxon>Fungi</taxon>
        <taxon>Dikarya</taxon>
        <taxon>Basidiomycota</taxon>
        <taxon>Agaricomycotina</taxon>
        <taxon>Agaricomycetes</taxon>
        <taxon>Hymenochaetales</taxon>
        <taxon>Rickenellaceae</taxon>
        <taxon>Rickenella</taxon>
    </lineage>
</organism>
<dbReference type="Pfam" id="PF19271">
    <property type="entry name" value="Nis1"/>
    <property type="match status" value="1"/>
</dbReference>
<reference evidence="1 2" key="1">
    <citation type="submission" date="2018-06" db="EMBL/GenBank/DDBJ databases">
        <title>A transcriptomic atlas of mushroom development highlights an independent origin of complex multicellularity.</title>
        <authorList>
            <consortium name="DOE Joint Genome Institute"/>
            <person name="Krizsan K."/>
            <person name="Almasi E."/>
            <person name="Merenyi Z."/>
            <person name="Sahu N."/>
            <person name="Viragh M."/>
            <person name="Koszo T."/>
            <person name="Mondo S."/>
            <person name="Kiss B."/>
            <person name="Balint B."/>
            <person name="Kues U."/>
            <person name="Barry K."/>
            <person name="Hegedus J.C."/>
            <person name="Henrissat B."/>
            <person name="Johnson J."/>
            <person name="Lipzen A."/>
            <person name="Ohm R."/>
            <person name="Nagy I."/>
            <person name="Pangilinan J."/>
            <person name="Yan J."/>
            <person name="Xiong Y."/>
            <person name="Grigoriev I.V."/>
            <person name="Hibbett D.S."/>
            <person name="Nagy L.G."/>
        </authorList>
    </citation>
    <scope>NUCLEOTIDE SEQUENCE [LARGE SCALE GENOMIC DNA]</scope>
    <source>
        <strain evidence="1 2">SZMC22713</strain>
    </source>
</reference>
<evidence type="ECO:0000313" key="2">
    <source>
        <dbReference type="Proteomes" id="UP000294933"/>
    </source>
</evidence>
<sequence length="146" mass="15293">MAVVAAREDIRQAEICDTFSAFAQLNVALPTPGQTLHPGQSFTVRVEKEAVLSPSTEVGIAIGLSNGQPVMGYEDASHNIYSILYAGPFSPQPESAGRTTLFQDFTVTVPSSFTPGESILEVARVALVGLGPSLGTQISNVTVTLA</sequence>
<dbReference type="Proteomes" id="UP000294933">
    <property type="component" value="Unassembled WGS sequence"/>
</dbReference>
<dbReference type="AlphaFoldDB" id="A0A4Y7PL68"/>
<name>A0A4Y7PL68_9AGAM</name>